<keyword evidence="1" id="KW-0812">Transmembrane</keyword>
<name>A0A0E9WB94_ANGAN</name>
<accession>A0A0E9WB94</accession>
<sequence>MRRFNISILVKYIFLLVFHNNVHVNAIITSYVLISDLADEPNKILIFGHTVPLVLPAKLALI</sequence>
<proteinExistence type="predicted"/>
<feature type="transmembrane region" description="Helical" evidence="1">
    <location>
        <begin position="44"/>
        <end position="61"/>
    </location>
</feature>
<feature type="transmembrane region" description="Helical" evidence="1">
    <location>
        <begin position="12"/>
        <end position="32"/>
    </location>
</feature>
<keyword evidence="1" id="KW-1133">Transmembrane helix</keyword>
<dbReference type="EMBL" id="GBXM01020945">
    <property type="protein sequence ID" value="JAH87632.1"/>
    <property type="molecule type" value="Transcribed_RNA"/>
</dbReference>
<organism evidence="2">
    <name type="scientific">Anguilla anguilla</name>
    <name type="common">European freshwater eel</name>
    <name type="synonym">Muraena anguilla</name>
    <dbReference type="NCBI Taxonomy" id="7936"/>
    <lineage>
        <taxon>Eukaryota</taxon>
        <taxon>Metazoa</taxon>
        <taxon>Chordata</taxon>
        <taxon>Craniata</taxon>
        <taxon>Vertebrata</taxon>
        <taxon>Euteleostomi</taxon>
        <taxon>Actinopterygii</taxon>
        <taxon>Neopterygii</taxon>
        <taxon>Teleostei</taxon>
        <taxon>Anguilliformes</taxon>
        <taxon>Anguillidae</taxon>
        <taxon>Anguilla</taxon>
    </lineage>
</organism>
<reference evidence="2" key="1">
    <citation type="submission" date="2014-11" db="EMBL/GenBank/DDBJ databases">
        <authorList>
            <person name="Amaro Gonzalez C."/>
        </authorList>
    </citation>
    <scope>NUCLEOTIDE SEQUENCE</scope>
</reference>
<evidence type="ECO:0000313" key="2">
    <source>
        <dbReference type="EMBL" id="JAH87632.1"/>
    </source>
</evidence>
<keyword evidence="1" id="KW-0472">Membrane</keyword>
<protein>
    <submittedName>
        <fullName evidence="2">Uncharacterized protein</fullName>
    </submittedName>
</protein>
<evidence type="ECO:0000256" key="1">
    <source>
        <dbReference type="SAM" id="Phobius"/>
    </source>
</evidence>
<reference evidence="2" key="2">
    <citation type="journal article" date="2015" name="Fish Shellfish Immunol.">
        <title>Early steps in the European eel (Anguilla anguilla)-Vibrio vulnificus interaction in the gills: Role of the RtxA13 toxin.</title>
        <authorList>
            <person name="Callol A."/>
            <person name="Pajuelo D."/>
            <person name="Ebbesson L."/>
            <person name="Teles M."/>
            <person name="MacKenzie S."/>
            <person name="Amaro C."/>
        </authorList>
    </citation>
    <scope>NUCLEOTIDE SEQUENCE</scope>
</reference>
<dbReference type="AlphaFoldDB" id="A0A0E9WB94"/>